<evidence type="ECO:0000256" key="13">
    <source>
        <dbReference type="ARBA" id="ARBA00022993"/>
    </source>
</evidence>
<dbReference type="OrthoDB" id="9804707at2"/>
<keyword evidence="12 16" id="KW-0630">Potassium</keyword>
<dbReference type="Proteomes" id="UP000298616">
    <property type="component" value="Chromosome"/>
</dbReference>
<evidence type="ECO:0000256" key="1">
    <source>
        <dbReference type="ARBA" id="ARBA00001206"/>
    </source>
</evidence>
<evidence type="ECO:0000256" key="15">
    <source>
        <dbReference type="ARBA" id="ARBA00040883"/>
    </source>
</evidence>
<comment type="pathway">
    <text evidence="4 16">Cofactor biosynthesis; coenzyme A biosynthesis; CoA from (R)-pantothenate: step 1/5.</text>
</comment>
<name>A0A4D7JKW8_9BACT</name>
<dbReference type="InterPro" id="IPR004619">
    <property type="entry name" value="Type_III_PanK"/>
</dbReference>
<dbReference type="KEGG" id="fpf:DCC35_11565"/>
<keyword evidence="16" id="KW-0479">Metal-binding</keyword>
<sequence length="258" mass="28128">MKTLLSIDIGNSDMVVGLWRDDKIEFIWRTPSSKEKNAEAFQMIFREWLLESDIKISEVDSISLSSVVPELSDTVSKAVKGLFEINPLIIGPDVYHKIPISTERPTEIGSDLMCNALAAYIRAGRKACIVVDFGTALTFTSVNNDGSVAGVAIAPGLKTAIRALTQNTAKLPEVPLEMPTSVLGKNTVHAIQAGILSGYTGLVEKMVQLIKEELKTPMNVYATGGLSSILSPLKDSFDIVDVNLTLDGLRLMNHFYEK</sequence>
<organism evidence="17 18">
    <name type="scientific">Mangrovivirga cuniculi</name>
    <dbReference type="NCBI Taxonomy" id="2715131"/>
    <lineage>
        <taxon>Bacteria</taxon>
        <taxon>Pseudomonadati</taxon>
        <taxon>Bacteroidota</taxon>
        <taxon>Cytophagia</taxon>
        <taxon>Cytophagales</taxon>
        <taxon>Mangrovivirgaceae</taxon>
        <taxon>Mangrovivirga</taxon>
    </lineage>
</organism>
<evidence type="ECO:0000256" key="2">
    <source>
        <dbReference type="ARBA" id="ARBA00001958"/>
    </source>
</evidence>
<gene>
    <name evidence="16" type="primary">coaX</name>
    <name evidence="17" type="ORF">DCC35_11565</name>
</gene>
<comment type="function">
    <text evidence="16">Catalyzes the phosphorylation of pantothenate (Pan), the first step in CoA biosynthesis.</text>
</comment>
<protein>
    <recommendedName>
        <fullName evidence="15 16">Type III pantothenate kinase</fullName>
        <ecNumber evidence="6 16">2.7.1.33</ecNumber>
    </recommendedName>
    <alternativeName>
        <fullName evidence="16">PanK-III</fullName>
    </alternativeName>
    <alternativeName>
        <fullName evidence="16">Pantothenic acid kinase</fullName>
    </alternativeName>
</protein>
<keyword evidence="9 16" id="KW-0547">Nucleotide-binding</keyword>
<dbReference type="AlphaFoldDB" id="A0A4D7JKW8"/>
<dbReference type="PANTHER" id="PTHR34265">
    <property type="entry name" value="TYPE III PANTOTHENATE KINASE"/>
    <property type="match status" value="1"/>
</dbReference>
<comment type="similarity">
    <text evidence="14 16">Belongs to the type III pantothenate kinase family.</text>
</comment>
<feature type="binding site" evidence="16">
    <location>
        <begin position="109"/>
        <end position="112"/>
    </location>
    <ligand>
        <name>substrate</name>
    </ligand>
</feature>
<accession>A0A4D7JKW8</accession>
<dbReference type="UniPathway" id="UPA00241">
    <property type="reaction ID" value="UER00352"/>
</dbReference>
<evidence type="ECO:0000256" key="10">
    <source>
        <dbReference type="ARBA" id="ARBA00022777"/>
    </source>
</evidence>
<dbReference type="GO" id="GO:0004594">
    <property type="term" value="F:pantothenate kinase activity"/>
    <property type="evidence" value="ECO:0007669"/>
    <property type="project" value="UniProtKB-UniRule"/>
</dbReference>
<dbReference type="GO" id="GO:0015937">
    <property type="term" value="P:coenzyme A biosynthetic process"/>
    <property type="evidence" value="ECO:0007669"/>
    <property type="project" value="UniProtKB-UniRule"/>
</dbReference>
<dbReference type="InterPro" id="IPR043129">
    <property type="entry name" value="ATPase_NBD"/>
</dbReference>
<evidence type="ECO:0000313" key="18">
    <source>
        <dbReference type="Proteomes" id="UP000298616"/>
    </source>
</evidence>
<dbReference type="GO" id="GO:0005737">
    <property type="term" value="C:cytoplasm"/>
    <property type="evidence" value="ECO:0007669"/>
    <property type="project" value="UniProtKB-SubCell"/>
</dbReference>
<dbReference type="EC" id="2.7.1.33" evidence="6 16"/>
<evidence type="ECO:0000256" key="8">
    <source>
        <dbReference type="ARBA" id="ARBA00022679"/>
    </source>
</evidence>
<comment type="catalytic activity">
    <reaction evidence="1 16">
        <text>(R)-pantothenate + ATP = (R)-4'-phosphopantothenate + ADP + H(+)</text>
        <dbReference type="Rhea" id="RHEA:16373"/>
        <dbReference type="ChEBI" id="CHEBI:10986"/>
        <dbReference type="ChEBI" id="CHEBI:15378"/>
        <dbReference type="ChEBI" id="CHEBI:29032"/>
        <dbReference type="ChEBI" id="CHEBI:30616"/>
        <dbReference type="ChEBI" id="CHEBI:456216"/>
        <dbReference type="EC" id="2.7.1.33"/>
    </reaction>
</comment>
<keyword evidence="8 16" id="KW-0808">Transferase</keyword>
<dbReference type="EMBL" id="CP028923">
    <property type="protein sequence ID" value="QCK15337.1"/>
    <property type="molecule type" value="Genomic_DNA"/>
</dbReference>
<evidence type="ECO:0000256" key="14">
    <source>
        <dbReference type="ARBA" id="ARBA00038036"/>
    </source>
</evidence>
<evidence type="ECO:0000256" key="4">
    <source>
        <dbReference type="ARBA" id="ARBA00005225"/>
    </source>
</evidence>
<feature type="active site" description="Proton acceptor" evidence="16">
    <location>
        <position position="111"/>
    </location>
</feature>
<comment type="caution">
    <text evidence="16">Lacks conserved residue(s) required for the propagation of feature annotation.</text>
</comment>
<dbReference type="HAMAP" id="MF_01274">
    <property type="entry name" value="Pantothen_kinase_3"/>
    <property type="match status" value="1"/>
</dbReference>
<keyword evidence="7 16" id="KW-0963">Cytoplasm</keyword>
<dbReference type="Gene3D" id="3.30.420.40">
    <property type="match status" value="2"/>
</dbReference>
<keyword evidence="11 16" id="KW-0067">ATP-binding</keyword>
<comment type="subunit">
    <text evidence="5 16">Homodimer.</text>
</comment>
<dbReference type="Pfam" id="PF03309">
    <property type="entry name" value="Pan_kinase"/>
    <property type="match status" value="1"/>
</dbReference>
<keyword evidence="18" id="KW-1185">Reference proteome</keyword>
<feature type="binding site" evidence="16">
    <location>
        <begin position="8"/>
        <end position="15"/>
    </location>
    <ligand>
        <name>ATP</name>
        <dbReference type="ChEBI" id="CHEBI:30616"/>
    </ligand>
</feature>
<dbReference type="GO" id="GO:0005524">
    <property type="term" value="F:ATP binding"/>
    <property type="evidence" value="ECO:0007669"/>
    <property type="project" value="UniProtKB-UniRule"/>
</dbReference>
<evidence type="ECO:0000256" key="16">
    <source>
        <dbReference type="HAMAP-Rule" id="MF_01274"/>
    </source>
</evidence>
<evidence type="ECO:0000313" key="17">
    <source>
        <dbReference type="EMBL" id="QCK15337.1"/>
    </source>
</evidence>
<evidence type="ECO:0000256" key="12">
    <source>
        <dbReference type="ARBA" id="ARBA00022958"/>
    </source>
</evidence>
<dbReference type="GO" id="GO:0046872">
    <property type="term" value="F:metal ion binding"/>
    <property type="evidence" value="ECO:0007669"/>
    <property type="project" value="UniProtKB-KW"/>
</dbReference>
<reference evidence="17 18" key="1">
    <citation type="submission" date="2018-04" db="EMBL/GenBank/DDBJ databases">
        <title>Complete genome uncultured novel isolate.</title>
        <authorList>
            <person name="Merlino G."/>
        </authorList>
    </citation>
    <scope>NUCLEOTIDE SEQUENCE [LARGE SCALE GENOMIC DNA]</scope>
    <source>
        <strain evidence="18">R1DC9</strain>
    </source>
</reference>
<feature type="binding site" evidence="16">
    <location>
        <position position="187"/>
    </location>
    <ligand>
        <name>substrate</name>
    </ligand>
</feature>
<dbReference type="CDD" id="cd24015">
    <property type="entry name" value="ASKHA_NBD_PanK-III"/>
    <property type="match status" value="1"/>
</dbReference>
<comment type="cofactor">
    <cofactor evidence="2">
        <name>K(+)</name>
        <dbReference type="ChEBI" id="CHEBI:29103"/>
    </cofactor>
</comment>
<evidence type="ECO:0000256" key="3">
    <source>
        <dbReference type="ARBA" id="ARBA00004496"/>
    </source>
</evidence>
<feature type="binding site" evidence="16">
    <location>
        <position position="135"/>
    </location>
    <ligand>
        <name>ATP</name>
        <dbReference type="ChEBI" id="CHEBI:30616"/>
    </ligand>
</feature>
<dbReference type="NCBIfam" id="TIGR00671">
    <property type="entry name" value="baf"/>
    <property type="match status" value="1"/>
</dbReference>
<evidence type="ECO:0000256" key="5">
    <source>
        <dbReference type="ARBA" id="ARBA00011738"/>
    </source>
</evidence>
<dbReference type="SUPFAM" id="SSF53067">
    <property type="entry name" value="Actin-like ATPase domain"/>
    <property type="match status" value="2"/>
</dbReference>
<dbReference type="RefSeq" id="WP_137090934.1">
    <property type="nucleotide sequence ID" value="NZ_CP028923.1"/>
</dbReference>
<dbReference type="NCBIfam" id="NF009855">
    <property type="entry name" value="PRK13321.1"/>
    <property type="match status" value="1"/>
</dbReference>
<evidence type="ECO:0000256" key="9">
    <source>
        <dbReference type="ARBA" id="ARBA00022741"/>
    </source>
</evidence>
<comment type="cofactor">
    <cofactor evidence="16">
        <name>NH4(+)</name>
        <dbReference type="ChEBI" id="CHEBI:28938"/>
    </cofactor>
    <cofactor evidence="16">
        <name>K(+)</name>
        <dbReference type="ChEBI" id="CHEBI:29103"/>
    </cofactor>
    <text evidence="16">A monovalent cation. Ammonium or potassium.</text>
</comment>
<dbReference type="PANTHER" id="PTHR34265:SF1">
    <property type="entry name" value="TYPE III PANTOTHENATE KINASE"/>
    <property type="match status" value="1"/>
</dbReference>
<proteinExistence type="inferred from homology"/>
<feature type="binding site" evidence="16">
    <location>
        <position position="132"/>
    </location>
    <ligand>
        <name>K(+)</name>
        <dbReference type="ChEBI" id="CHEBI:29103"/>
    </ligand>
</feature>
<keyword evidence="13 16" id="KW-0173">Coenzyme A biosynthesis</keyword>
<comment type="subcellular location">
    <subcellularLocation>
        <location evidence="3 16">Cytoplasm</location>
    </subcellularLocation>
</comment>
<evidence type="ECO:0000256" key="6">
    <source>
        <dbReference type="ARBA" id="ARBA00012102"/>
    </source>
</evidence>
<keyword evidence="10 16" id="KW-0418">Kinase</keyword>
<evidence type="ECO:0000256" key="11">
    <source>
        <dbReference type="ARBA" id="ARBA00022840"/>
    </source>
</evidence>
<evidence type="ECO:0000256" key="7">
    <source>
        <dbReference type="ARBA" id="ARBA00022490"/>
    </source>
</evidence>